<proteinExistence type="predicted"/>
<evidence type="ECO:0000313" key="1">
    <source>
        <dbReference type="EMBL" id="RHA83134.1"/>
    </source>
</evidence>
<gene>
    <name evidence="1" type="ORF">DW916_13525</name>
</gene>
<dbReference type="EMBL" id="QSFW01000035">
    <property type="protein sequence ID" value="RHA83134.1"/>
    <property type="molecule type" value="Genomic_DNA"/>
</dbReference>
<accession>A0AA92UXY1</accession>
<reference evidence="1 2" key="1">
    <citation type="submission" date="2018-08" db="EMBL/GenBank/DDBJ databases">
        <title>A genome reference for cultivated species of the human gut microbiota.</title>
        <authorList>
            <person name="Zou Y."/>
            <person name="Xue W."/>
            <person name="Luo G."/>
        </authorList>
    </citation>
    <scope>NUCLEOTIDE SEQUENCE [LARGE SCALE GENOMIC DNA]</scope>
    <source>
        <strain evidence="1 2">AM42-23AC</strain>
    </source>
</reference>
<name>A0AA92UXY1_9BACT</name>
<sequence>MSALIDKLDEKTRKILLPMKISNWESIPYSEGLNCPNPDCTNKSYSDDARDILGWCETPYGFMQVCECKRCFTKYRMHGFPGDKFSWSSFLMSFMPRIERQGGVTNSHTHEPYWFDEKLLENGKTVVIESNAGKYIVLCLQYDKANKSLATVHCLSSDGIFQKGINISLEGCKVKNASVKEEIKLYSAYLKNKEQK</sequence>
<dbReference type="Proteomes" id="UP000284990">
    <property type="component" value="Unassembled WGS sequence"/>
</dbReference>
<organism evidence="1 2">
    <name type="scientific">Segatella copri</name>
    <dbReference type="NCBI Taxonomy" id="165179"/>
    <lineage>
        <taxon>Bacteria</taxon>
        <taxon>Pseudomonadati</taxon>
        <taxon>Bacteroidota</taxon>
        <taxon>Bacteroidia</taxon>
        <taxon>Bacteroidales</taxon>
        <taxon>Prevotellaceae</taxon>
        <taxon>Segatella</taxon>
    </lineage>
</organism>
<dbReference type="AlphaFoldDB" id="A0AA92UXY1"/>
<evidence type="ECO:0000313" key="2">
    <source>
        <dbReference type="Proteomes" id="UP000284990"/>
    </source>
</evidence>
<comment type="caution">
    <text evidence="1">The sequence shown here is derived from an EMBL/GenBank/DDBJ whole genome shotgun (WGS) entry which is preliminary data.</text>
</comment>
<protein>
    <submittedName>
        <fullName evidence="1">Uncharacterized protein</fullName>
    </submittedName>
</protein>
<dbReference type="RefSeq" id="WP_118191723.1">
    <property type="nucleotide sequence ID" value="NZ_QSFW01000035.1"/>
</dbReference>